<keyword evidence="13" id="KW-0234">DNA repair</keyword>
<dbReference type="Gene3D" id="1.20.1580.10">
    <property type="entry name" value="ABC transporter ATPase like domain"/>
    <property type="match status" value="4"/>
</dbReference>
<evidence type="ECO:0000256" key="2">
    <source>
        <dbReference type="ARBA" id="ARBA00022490"/>
    </source>
</evidence>
<evidence type="ECO:0000256" key="11">
    <source>
        <dbReference type="ARBA" id="ARBA00022881"/>
    </source>
</evidence>
<organism evidence="18 19">
    <name type="scientific">Salinivirga cyanobacteriivorans</name>
    <dbReference type="NCBI Taxonomy" id="1307839"/>
    <lineage>
        <taxon>Bacteria</taxon>
        <taxon>Pseudomonadati</taxon>
        <taxon>Bacteroidota</taxon>
        <taxon>Bacteroidia</taxon>
        <taxon>Bacteroidales</taxon>
        <taxon>Salinivirgaceae</taxon>
        <taxon>Salinivirga</taxon>
    </lineage>
</organism>
<feature type="domain" description="ABC transporter" evidence="17">
    <location>
        <begin position="460"/>
        <end position="774"/>
    </location>
</feature>
<keyword evidence="5" id="KW-0547">Nucleotide-binding</keyword>
<evidence type="ECO:0000256" key="9">
    <source>
        <dbReference type="ARBA" id="ARBA00022833"/>
    </source>
</evidence>
<keyword evidence="12" id="KW-0238">DNA-binding</keyword>
<evidence type="ECO:0000256" key="10">
    <source>
        <dbReference type="ARBA" id="ARBA00022840"/>
    </source>
</evidence>
<dbReference type="InterPro" id="IPR003593">
    <property type="entry name" value="AAA+_ATPase"/>
</dbReference>
<dbReference type="GO" id="GO:0016887">
    <property type="term" value="F:ATP hydrolysis activity"/>
    <property type="evidence" value="ECO:0007669"/>
    <property type="project" value="InterPro"/>
</dbReference>
<dbReference type="GO" id="GO:0006281">
    <property type="term" value="P:DNA repair"/>
    <property type="evidence" value="ECO:0007669"/>
    <property type="project" value="UniProtKB-KW"/>
</dbReference>
<dbReference type="RefSeq" id="WP_057952907.1">
    <property type="nucleotide sequence ID" value="NZ_CP013118.1"/>
</dbReference>
<dbReference type="OrthoDB" id="9809851at2"/>
<accession>A0A0S2HZ98</accession>
<dbReference type="SUPFAM" id="SSF52540">
    <property type="entry name" value="P-loop containing nucleoside triphosphate hydrolases"/>
    <property type="match status" value="4"/>
</dbReference>
<evidence type="ECO:0000256" key="12">
    <source>
        <dbReference type="ARBA" id="ARBA00023125"/>
    </source>
</evidence>
<dbReference type="InterPro" id="IPR027417">
    <property type="entry name" value="P-loop_NTPase"/>
</dbReference>
<dbReference type="PANTHER" id="PTHR43152">
    <property type="entry name" value="UVRABC SYSTEM PROTEIN A"/>
    <property type="match status" value="1"/>
</dbReference>
<evidence type="ECO:0000256" key="3">
    <source>
        <dbReference type="ARBA" id="ARBA00022723"/>
    </source>
</evidence>
<keyword evidence="19" id="KW-1185">Reference proteome</keyword>
<dbReference type="InterPro" id="IPR003439">
    <property type="entry name" value="ABC_transporter-like_ATP-bd"/>
</dbReference>
<gene>
    <name evidence="18" type="primary">uvrA_3</name>
    <name evidence="18" type="ORF">L21SP5_01802</name>
</gene>
<dbReference type="InterPro" id="IPR017871">
    <property type="entry name" value="ABC_transporter-like_CS"/>
</dbReference>
<evidence type="ECO:0000256" key="8">
    <source>
        <dbReference type="ARBA" id="ARBA00022771"/>
    </source>
</evidence>
<keyword evidence="9" id="KW-0862">Zinc</keyword>
<evidence type="ECO:0000256" key="1">
    <source>
        <dbReference type="ARBA" id="ARBA00004496"/>
    </source>
</evidence>
<dbReference type="PROSITE" id="PS00211">
    <property type="entry name" value="ABC_TRANSPORTER_1"/>
    <property type="match status" value="1"/>
</dbReference>
<evidence type="ECO:0000256" key="15">
    <source>
        <dbReference type="ARBA" id="ARBA00039316"/>
    </source>
</evidence>
<evidence type="ECO:0000256" key="5">
    <source>
        <dbReference type="ARBA" id="ARBA00022741"/>
    </source>
</evidence>
<keyword evidence="6" id="KW-0227">DNA damage</keyword>
<dbReference type="GO" id="GO:0005524">
    <property type="term" value="F:ATP binding"/>
    <property type="evidence" value="ECO:0007669"/>
    <property type="project" value="UniProtKB-KW"/>
</dbReference>
<proteinExistence type="inferred from homology"/>
<keyword evidence="2" id="KW-0963">Cytoplasm</keyword>
<dbReference type="Gene3D" id="1.10.8.280">
    <property type="entry name" value="ABC transporter ATPase domain-like"/>
    <property type="match status" value="2"/>
</dbReference>
<evidence type="ECO:0000256" key="16">
    <source>
        <dbReference type="ARBA" id="ARBA00042156"/>
    </source>
</evidence>
<evidence type="ECO:0000256" key="14">
    <source>
        <dbReference type="ARBA" id="ARBA00038000"/>
    </source>
</evidence>
<keyword evidence="4" id="KW-0677">Repeat</keyword>
<dbReference type="STRING" id="1307839.L21SP5_01802"/>
<evidence type="ECO:0000256" key="13">
    <source>
        <dbReference type="ARBA" id="ARBA00023204"/>
    </source>
</evidence>
<dbReference type="SMART" id="SM00382">
    <property type="entry name" value="AAA"/>
    <property type="match status" value="4"/>
</dbReference>
<evidence type="ECO:0000313" key="18">
    <source>
        <dbReference type="EMBL" id="ALO15443.1"/>
    </source>
</evidence>
<dbReference type="KEGG" id="blq:L21SP5_01802"/>
<dbReference type="EMBL" id="CP013118">
    <property type="protein sequence ID" value="ALO15443.1"/>
    <property type="molecule type" value="Genomic_DNA"/>
</dbReference>
<comment type="subcellular location">
    <subcellularLocation>
        <location evidence="1">Cytoplasm</location>
    </subcellularLocation>
</comment>
<comment type="similarity">
    <text evidence="14">Belongs to the ABC transporter superfamily. UvrA family.</text>
</comment>
<protein>
    <recommendedName>
        <fullName evidence="15">UvrABC system protein A</fullName>
    </recommendedName>
    <alternativeName>
        <fullName evidence="16">Excinuclease ABC subunit A</fullName>
    </alternativeName>
</protein>
<evidence type="ECO:0000313" key="19">
    <source>
        <dbReference type="Proteomes" id="UP000064893"/>
    </source>
</evidence>
<evidence type="ECO:0000256" key="7">
    <source>
        <dbReference type="ARBA" id="ARBA00022769"/>
    </source>
</evidence>
<dbReference type="PATRIC" id="fig|1307839.3.peg.1905"/>
<dbReference type="Pfam" id="PF00005">
    <property type="entry name" value="ABC_tran"/>
    <property type="match status" value="2"/>
</dbReference>
<evidence type="ECO:0000256" key="6">
    <source>
        <dbReference type="ARBA" id="ARBA00022763"/>
    </source>
</evidence>
<evidence type="ECO:0000259" key="17">
    <source>
        <dbReference type="PROSITE" id="PS50893"/>
    </source>
</evidence>
<reference evidence="18 19" key="1">
    <citation type="submission" date="2015-11" db="EMBL/GenBank/DDBJ databases">
        <title>Description and complete genome sequence of a novel strain predominating in hypersaline microbial mats and representing a new family of the Bacteriodetes phylum.</title>
        <authorList>
            <person name="Spring S."/>
            <person name="Bunk B."/>
            <person name="Sproer C."/>
            <person name="Klenk H.-P."/>
        </authorList>
    </citation>
    <scope>NUCLEOTIDE SEQUENCE [LARGE SCALE GENOMIC DNA]</scope>
    <source>
        <strain evidence="18 19">L21-Spi-D4</strain>
    </source>
</reference>
<keyword evidence="7" id="KW-0228">DNA excision</keyword>
<dbReference type="Gene3D" id="3.40.50.300">
    <property type="entry name" value="P-loop containing nucleotide triphosphate hydrolases"/>
    <property type="match status" value="4"/>
</dbReference>
<dbReference type="Pfam" id="PF17755">
    <property type="entry name" value="UvrA_DNA-bind"/>
    <property type="match status" value="2"/>
</dbReference>
<dbReference type="GO" id="GO:0004518">
    <property type="term" value="F:nuclease activity"/>
    <property type="evidence" value="ECO:0007669"/>
    <property type="project" value="UniProtKB-KW"/>
</dbReference>
<keyword evidence="10" id="KW-0067">ATP-binding</keyword>
<evidence type="ECO:0000256" key="4">
    <source>
        <dbReference type="ARBA" id="ARBA00022737"/>
    </source>
</evidence>
<dbReference type="GO" id="GO:0005737">
    <property type="term" value="C:cytoplasm"/>
    <property type="evidence" value="ECO:0007669"/>
    <property type="project" value="UniProtKB-SubCell"/>
</dbReference>
<dbReference type="PANTHER" id="PTHR43152:SF3">
    <property type="entry name" value="UVRABC SYSTEM PROTEIN A"/>
    <property type="match status" value="1"/>
</dbReference>
<dbReference type="InterPro" id="IPR041552">
    <property type="entry name" value="UvrA_DNA-bd"/>
</dbReference>
<keyword evidence="3" id="KW-0479">Metal-binding</keyword>
<dbReference type="GO" id="GO:0008270">
    <property type="term" value="F:zinc ion binding"/>
    <property type="evidence" value="ECO:0007669"/>
    <property type="project" value="UniProtKB-KW"/>
</dbReference>
<name>A0A0S2HZ98_9BACT</name>
<dbReference type="PROSITE" id="PS50893">
    <property type="entry name" value="ABC_TRANSPORTER_2"/>
    <property type="match status" value="1"/>
</dbReference>
<dbReference type="Proteomes" id="UP000064893">
    <property type="component" value="Chromosome"/>
</dbReference>
<keyword evidence="8" id="KW-0863">Zinc-finger</keyword>
<keyword evidence="11" id="KW-0267">Excision nuclease</keyword>
<dbReference type="GO" id="GO:0003677">
    <property type="term" value="F:DNA binding"/>
    <property type="evidence" value="ECO:0007669"/>
    <property type="project" value="UniProtKB-KW"/>
</dbReference>
<sequence>MDDIKIIGAAEYNLKNINLQIPKGKFTVITGVSGSGKSSLVKDVLQREGQRMYLETFSAYSRSKLGKVRPSHVKDVNGLLPVLSVGQTYVQANRRSTAGTFSDILPFLRQLFARYNDQNLALTRSQFSFNTEQGWCSKCKGLGIEEFIDADKLIDDSTKTLRDGALKITLPNGYTIYSQVTIDELNKVCNAHGFDVDTPWSKLTAEQQGVVLNGSQKVKVLYGKHSLESRMKWSGMTAKPRDEGFYKGILPVMEEILHRDRNDNILKFVSARKCPACGGARLNETARQVSWHNESLFDYESRPFAELFRVIKHIRCNSQGEQDLVKLLADRLEQLIALSLGHISPNRLSETLSQGELRRMRLAQLNYNGLTGVLYLFDEPSIGLHPRDVHMIIENIYSLVAHGNTVVVVEHNETIIRAAQHLIELGPGAGKYGGNVVFSGAPEILIQEKIKDSPTAKSLIKTHQISVNAQKGGRVSTFEINIERANNIVSQKFVFARNGLNVITGVSGAGKSTLVYHGLLKSRHFKNVIFVDQKPIGRTSRSNPATYTGLFDELRKLFAATNTAKAGGLKARDFSFNNKEGQCKACNGSGSYVTGMHIFEDLVQPCPVCKGARYSDHILKVKYKGSGIHEILQMDVQEAYEFFNTETRIKRFLQVLIDLGLGYLQLGQPSTTLSGGEAQRIKLAKYLQSPVKSEQLYVLDEPTTGLHASDIDRLMDTLKQFLHNGHTLVVVEHDMQVIHQADWIVDLGPEGGEAGGTCLFNGYTKTFLSGNNSPTQQFLKNIKQTFKKPAQPSEIQIIDIKDIATNNLKNIDLKVPFNQILAVTGPSGSGKTSLIIDTLLSEGQRIFTENLAGFRRLQMKFGASANIGKVNSMTPTVAVNNEFHKPDIKATVASVSGLYDLLRLLFARFAKHPDGKQASAADFSTSNEYSVCSVCEGSGFRKVCQPEDIITNPDKPLLNGALSDHKTVTYFTSTHNKFRWILEAMASSASIDLARPWNVFSKSEKQKILFGTNDMQYHVKWPFERKNNKGVYEFTDRWEGLCRLIESEYRKHFPSKRGKLAMELLIDEPCIQCSGYRLNDSMLKYTFDGLHMGQVMELTLIELIHRLENPGFREISEPLLKQIKEKIHFLVDAGLGKLPLGRPAAMLSGGEHKWIRLSSLLSSSLSGMCIILDEPSYGLDNKGRNHLIRAFELARMRGNTIVFSDHHPEMLRVADRVIEIGPGSGRSGGEVVSDSSTGQNLQVIIDEKIDVSGKKIRTPKTKNKLQEIEGLEHSFYYNALNCIAGPMGSGKTKLIQHLYKVLSAMRNSTVVFSGDFNSSATGRSSIATRSSILNDLKKVFSHTAAAKQAGLKAADFGYNAKKFQCPVCKGGGIIKTSLDFLPDVEEKCPECEGQRYKPEILNFTVKGKNIAQWLSLTLSELDKENIWSAKSRAFIDLAKSINLDYLSPDRNYNKLSGGEQQRIGIIEKLVSIGNEHAVILFDSASEGLDPENVIKLISFFEVLIHKGHTIIAADSNPLLIENADHIVKL</sequence>